<evidence type="ECO:0000313" key="3">
    <source>
        <dbReference type="Proteomes" id="UP001151532"/>
    </source>
</evidence>
<feature type="region of interest" description="Disordered" evidence="1">
    <location>
        <begin position="1"/>
        <end position="80"/>
    </location>
</feature>
<gene>
    <name evidence="2" type="ORF">OIU79_011738</name>
</gene>
<feature type="compositionally biased region" description="Polar residues" evidence="1">
    <location>
        <begin position="23"/>
        <end position="34"/>
    </location>
</feature>
<comment type="caution">
    <text evidence="2">The sequence shown here is derived from an EMBL/GenBank/DDBJ whole genome shotgun (WGS) entry which is preliminary data.</text>
</comment>
<proteinExistence type="predicted"/>
<feature type="compositionally biased region" description="Basic residues" evidence="1">
    <location>
        <begin position="44"/>
        <end position="54"/>
    </location>
</feature>
<keyword evidence="3" id="KW-1185">Reference proteome</keyword>
<evidence type="ECO:0000313" key="2">
    <source>
        <dbReference type="EMBL" id="KAJ6698282.1"/>
    </source>
</evidence>
<evidence type="ECO:0000256" key="1">
    <source>
        <dbReference type="SAM" id="MobiDB-lite"/>
    </source>
</evidence>
<name>A0A9Q0T278_SALPP</name>
<dbReference type="EMBL" id="JAPFFK010000017">
    <property type="protein sequence ID" value="KAJ6698282.1"/>
    <property type="molecule type" value="Genomic_DNA"/>
</dbReference>
<reference evidence="2" key="1">
    <citation type="submission" date="2022-11" db="EMBL/GenBank/DDBJ databases">
        <authorList>
            <person name="Hyden B.L."/>
            <person name="Feng K."/>
            <person name="Yates T."/>
            <person name="Jawdy S."/>
            <person name="Smart L.B."/>
            <person name="Muchero W."/>
        </authorList>
    </citation>
    <scope>NUCLEOTIDE SEQUENCE</scope>
    <source>
        <tissue evidence="2">Shoot tip</tissue>
    </source>
</reference>
<dbReference type="Proteomes" id="UP001151532">
    <property type="component" value="Chromosome 6"/>
</dbReference>
<dbReference type="AlphaFoldDB" id="A0A9Q0T278"/>
<dbReference type="OrthoDB" id="10545680at2759"/>
<sequence>MSSKFNLSQFPSLDDEDDDFQIPLSQTPKQTLSSRIKPANNPRRPSKKPKKHNNPGKENIDPNSLLPHQKAESIGNGKLDSESGIKEKLEVSGGYLCNSIEARLMKSRVDYCGVNVGSEEDFEENSELDVLIKLCAEQEESEVREENKVNCDGNEFRFVLCPLCGTNISDLSEEFRLVHTNACLDKEENSVQDVVLGGDDGRPAVVPRGLEGPVCGPEKVVCVTSC</sequence>
<organism evidence="2 3">
    <name type="scientific">Salix purpurea</name>
    <name type="common">Purple osier willow</name>
    <dbReference type="NCBI Taxonomy" id="77065"/>
    <lineage>
        <taxon>Eukaryota</taxon>
        <taxon>Viridiplantae</taxon>
        <taxon>Streptophyta</taxon>
        <taxon>Embryophyta</taxon>
        <taxon>Tracheophyta</taxon>
        <taxon>Spermatophyta</taxon>
        <taxon>Magnoliopsida</taxon>
        <taxon>eudicotyledons</taxon>
        <taxon>Gunneridae</taxon>
        <taxon>Pentapetalae</taxon>
        <taxon>rosids</taxon>
        <taxon>fabids</taxon>
        <taxon>Malpighiales</taxon>
        <taxon>Salicaceae</taxon>
        <taxon>Saliceae</taxon>
        <taxon>Salix</taxon>
    </lineage>
</organism>
<accession>A0A9Q0T278</accession>
<feature type="compositionally biased region" description="Polar residues" evidence="1">
    <location>
        <begin position="1"/>
        <end position="11"/>
    </location>
</feature>
<protein>
    <submittedName>
        <fullName evidence="2">Uncharacterized protein</fullName>
    </submittedName>
</protein>
<reference evidence="2" key="2">
    <citation type="journal article" date="2023" name="Int. J. Mol. Sci.">
        <title>De Novo Assembly and Annotation of 11 Diverse Shrub Willow (Salix) Genomes Reveals Novel Gene Organization in Sex-Linked Regions.</title>
        <authorList>
            <person name="Hyden B."/>
            <person name="Feng K."/>
            <person name="Yates T.B."/>
            <person name="Jawdy S."/>
            <person name="Cereghino C."/>
            <person name="Smart L.B."/>
            <person name="Muchero W."/>
        </authorList>
    </citation>
    <scope>NUCLEOTIDE SEQUENCE</scope>
    <source>
        <tissue evidence="2">Shoot tip</tissue>
    </source>
</reference>